<comment type="caution">
    <text evidence="1">The sequence shown here is derived from an EMBL/GenBank/DDBJ whole genome shotgun (WGS) entry which is preliminary data.</text>
</comment>
<dbReference type="Proteomes" id="UP000226525">
    <property type="component" value="Unassembled WGS sequence"/>
</dbReference>
<evidence type="ECO:0000313" key="1">
    <source>
        <dbReference type="EMBL" id="MAH63594.1"/>
    </source>
</evidence>
<protein>
    <recommendedName>
        <fullName evidence="3">Outer membrane protein beta-barrel domain-containing protein</fullName>
    </recommendedName>
</protein>
<evidence type="ECO:0000313" key="2">
    <source>
        <dbReference type="Proteomes" id="UP000226525"/>
    </source>
</evidence>
<reference evidence="2" key="1">
    <citation type="submission" date="2017-09" db="EMBL/GenBank/DDBJ databases">
        <title>The Reconstruction of 2,631 Draft Metagenome-Assembled Genomes from the Global Oceans.</title>
        <authorList>
            <person name="Tully B.J."/>
            <person name="Graham E.D."/>
            <person name="Heidelberg J.F."/>
        </authorList>
    </citation>
    <scope>NUCLEOTIDE SEQUENCE [LARGE SCALE GENOMIC DNA]</scope>
</reference>
<accession>A0A2D6YKB1</accession>
<gene>
    <name evidence="1" type="ORF">CMN54_09160</name>
</gene>
<evidence type="ECO:0008006" key="3">
    <source>
        <dbReference type="Google" id="ProtNLM"/>
    </source>
</evidence>
<organism evidence="1 2">
    <name type="scientific">SAR324 cluster bacterium</name>
    <dbReference type="NCBI Taxonomy" id="2024889"/>
    <lineage>
        <taxon>Bacteria</taxon>
        <taxon>Deltaproteobacteria</taxon>
        <taxon>SAR324 cluster</taxon>
    </lineage>
</organism>
<dbReference type="EMBL" id="NZEX01000101">
    <property type="protein sequence ID" value="MAH63594.1"/>
    <property type="molecule type" value="Genomic_DNA"/>
</dbReference>
<proteinExistence type="predicted"/>
<name>A0A2D6YKB1_9DELT</name>
<dbReference type="AlphaFoldDB" id="A0A2D6YKB1"/>
<sequence>MKLITKINFFIVIWFIVIGVSKAQAQFFGFSVDTAVDYTVAPDKVTGGTVGIIHPIGFLPNFGYTQVKFSSESVDVSSNVQLSSEVTLNSYNVFFNIPFPVVAVSLGAGIGEAKVESSLTGYENKPSVSKPLVEGFTRVGLPFWNFVEFHLGIHAIKVASKIDVGNSWSSIESSVDSVDTEKDYTGTLTTVGLQFAF</sequence>